<feature type="domain" description="Pyrroline-5-carboxylate reductase catalytic N-terminal" evidence="1">
    <location>
        <begin position="1"/>
        <end position="86"/>
    </location>
</feature>
<evidence type="ECO:0000259" key="1">
    <source>
        <dbReference type="Pfam" id="PF03807"/>
    </source>
</evidence>
<dbReference type="SUPFAM" id="SSF51735">
    <property type="entry name" value="NAD(P)-binding Rossmann-fold domains"/>
    <property type="match status" value="1"/>
</dbReference>
<dbReference type="InterPro" id="IPR028939">
    <property type="entry name" value="P5C_Rdtase_cat_N"/>
</dbReference>
<keyword evidence="3" id="KW-1185">Reference proteome</keyword>
<name>A0ABS7VUQ2_9HYPH</name>
<proteinExistence type="predicted"/>
<protein>
    <submittedName>
        <fullName evidence="2">NAD(P)-binding domain-containing protein</fullName>
    </submittedName>
</protein>
<dbReference type="EMBL" id="JAIRBM010000032">
    <property type="protein sequence ID" value="MBZ6079318.1"/>
    <property type="molecule type" value="Genomic_DNA"/>
</dbReference>
<dbReference type="Pfam" id="PF03807">
    <property type="entry name" value="F420_oxidored"/>
    <property type="match status" value="1"/>
</dbReference>
<comment type="caution">
    <text evidence="2">The sequence shown here is derived from an EMBL/GenBank/DDBJ whole genome shotgun (WGS) entry which is preliminary data.</text>
</comment>
<gene>
    <name evidence="2" type="ORF">K9B37_23985</name>
</gene>
<dbReference type="InterPro" id="IPR036291">
    <property type="entry name" value="NAD(P)-bd_dom_sf"/>
</dbReference>
<evidence type="ECO:0000313" key="3">
    <source>
        <dbReference type="Proteomes" id="UP000704176"/>
    </source>
</evidence>
<reference evidence="2 3" key="1">
    <citation type="submission" date="2021-09" db="EMBL/GenBank/DDBJ databases">
        <title>The complete genome sequence of a new microorganism.</title>
        <authorList>
            <person name="Zi Z."/>
        </authorList>
    </citation>
    <scope>NUCLEOTIDE SEQUENCE [LARGE SCALE GENOMIC DNA]</scope>
    <source>
        <strain evidence="2 3">WGZ8</strain>
    </source>
</reference>
<dbReference type="Gene3D" id="3.40.50.720">
    <property type="entry name" value="NAD(P)-binding Rossmann-like Domain"/>
    <property type="match status" value="1"/>
</dbReference>
<accession>A0ABS7VUQ2</accession>
<dbReference type="Proteomes" id="UP000704176">
    <property type="component" value="Unassembled WGS sequence"/>
</dbReference>
<evidence type="ECO:0000313" key="2">
    <source>
        <dbReference type="EMBL" id="MBZ6079318.1"/>
    </source>
</evidence>
<organism evidence="2 3">
    <name type="scientific">Microvirga puerhi</name>
    <dbReference type="NCBI Taxonomy" id="2876078"/>
    <lineage>
        <taxon>Bacteria</taxon>
        <taxon>Pseudomonadati</taxon>
        <taxon>Pseudomonadota</taxon>
        <taxon>Alphaproteobacteria</taxon>
        <taxon>Hyphomicrobiales</taxon>
        <taxon>Methylobacteriaceae</taxon>
        <taxon>Microvirga</taxon>
    </lineage>
</organism>
<sequence length="118" mass="13231">MGTALLRGWIASGIPTAAIEVIDPSPTPELLSIQRQHRITVNGDPCLRPKAEVIVLAVKPQIAAFAVESIRFRIQPKSLILSIMVGKTIVDLRMLFRTRVRLFAQCQTWLPLWDEACR</sequence>